<protein>
    <submittedName>
        <fullName evidence="1">Retron St85 family effector protein</fullName>
    </submittedName>
</protein>
<dbReference type="NCBIfam" id="NF038232">
    <property type="entry name" value="STM3845_fam"/>
    <property type="match status" value="1"/>
</dbReference>
<dbReference type="EMBL" id="JAGXBY010000001">
    <property type="protein sequence ID" value="MBS3678965.1"/>
    <property type="molecule type" value="Genomic_DNA"/>
</dbReference>
<comment type="caution">
    <text evidence="1">The sequence shown here is derived from an EMBL/GenBank/DDBJ whole genome shotgun (WGS) entry which is preliminary data.</text>
</comment>
<organism evidence="1 2">
    <name type="scientific">Ornithinibacillus massiliensis</name>
    <dbReference type="NCBI Taxonomy" id="1944633"/>
    <lineage>
        <taxon>Bacteria</taxon>
        <taxon>Bacillati</taxon>
        <taxon>Bacillota</taxon>
        <taxon>Bacilli</taxon>
        <taxon>Bacillales</taxon>
        <taxon>Bacillaceae</taxon>
        <taxon>Ornithinibacillus</taxon>
    </lineage>
</organism>
<evidence type="ECO:0000313" key="1">
    <source>
        <dbReference type="EMBL" id="MBS3678965.1"/>
    </source>
</evidence>
<keyword evidence="2" id="KW-1185">Reference proteome</keyword>
<evidence type="ECO:0000313" key="2">
    <source>
        <dbReference type="Proteomes" id="UP000681870"/>
    </source>
</evidence>
<name>A0ABS5M9Y3_9BACI</name>
<dbReference type="Proteomes" id="UP000681870">
    <property type="component" value="Unassembled WGS sequence"/>
</dbReference>
<sequence length="300" mass="35320">MNGYFLKIKIDTGLQIYLKSIDKIKEIFTSEYNIFLVGASTENKTSIRAQLFEMLRDKKKINVRFPEDIFDEQIYQDNYDLLSLENLLANSVDAVVMCVESSGSIAELGAFSNHNGLNNKLIIYMDKQYQKSESFINLGPIKFLRNKTRSNVFWIDYDKEIKKYEEDFYYNLLKSLRKIKKENSNLTIDLTNPFVTMRYILSLLYTLESCTRKEFVEIVKHVGVKINIHKDVIEEYITLVDSAIGILISNEEIYKDFDNYFITLKGKARLEDELGSKYIHSFLDNLRLKMLNLQLRKYWN</sequence>
<dbReference type="RefSeq" id="WP_211741006.1">
    <property type="nucleotide sequence ID" value="NZ_JAGXBY010000001.1"/>
</dbReference>
<dbReference type="InterPro" id="IPR049725">
    <property type="entry name" value="STM3845-like"/>
</dbReference>
<reference evidence="1 2" key="1">
    <citation type="submission" date="2021-05" db="EMBL/GenBank/DDBJ databases">
        <title>Ornithinibacillus massiliensis sp. nov.</title>
        <authorList>
            <person name="Iwaza R."/>
            <person name="Lagier J.-C."/>
            <person name="Raoult D."/>
        </authorList>
    </citation>
    <scope>NUCLEOTIDE SEQUENCE [LARGE SCALE GENOMIC DNA]</scope>
    <source>
        <strain evidence="1 2">Marseille-P3601</strain>
    </source>
</reference>
<gene>
    <name evidence="1" type="ORF">KGF86_01950</name>
</gene>
<accession>A0ABS5M9Y3</accession>
<proteinExistence type="predicted"/>